<protein>
    <submittedName>
        <fullName evidence="1">Uncharacterized protein</fullName>
    </submittedName>
</protein>
<dbReference type="AlphaFoldDB" id="A0A0F9LL02"/>
<evidence type="ECO:0000313" key="1">
    <source>
        <dbReference type="EMBL" id="KKM28065.1"/>
    </source>
</evidence>
<dbReference type="EMBL" id="LAZR01012198">
    <property type="protein sequence ID" value="KKM28065.1"/>
    <property type="molecule type" value="Genomic_DNA"/>
</dbReference>
<sequence>MSFYNYDGPPALIYDCVGPEEEVHSLELSMRLWYKHGVDMTPGQISRIGRNQLTHVLGWEDRGPKKYSKRFFWRVPKERRKDGTDDD</sequence>
<organism evidence="1">
    <name type="scientific">marine sediment metagenome</name>
    <dbReference type="NCBI Taxonomy" id="412755"/>
    <lineage>
        <taxon>unclassified sequences</taxon>
        <taxon>metagenomes</taxon>
        <taxon>ecological metagenomes</taxon>
    </lineage>
</organism>
<gene>
    <name evidence="1" type="ORF">LCGC14_1568460</name>
</gene>
<accession>A0A0F9LL02</accession>
<proteinExistence type="predicted"/>
<comment type="caution">
    <text evidence="1">The sequence shown here is derived from an EMBL/GenBank/DDBJ whole genome shotgun (WGS) entry which is preliminary data.</text>
</comment>
<reference evidence="1" key="1">
    <citation type="journal article" date="2015" name="Nature">
        <title>Complex archaea that bridge the gap between prokaryotes and eukaryotes.</title>
        <authorList>
            <person name="Spang A."/>
            <person name="Saw J.H."/>
            <person name="Jorgensen S.L."/>
            <person name="Zaremba-Niedzwiedzka K."/>
            <person name="Martijn J."/>
            <person name="Lind A.E."/>
            <person name="van Eijk R."/>
            <person name="Schleper C."/>
            <person name="Guy L."/>
            <person name="Ettema T.J."/>
        </authorList>
    </citation>
    <scope>NUCLEOTIDE SEQUENCE</scope>
</reference>
<name>A0A0F9LL02_9ZZZZ</name>